<accession>A0A9P7AW29</accession>
<feature type="region of interest" description="Disordered" evidence="1">
    <location>
        <begin position="459"/>
        <end position="488"/>
    </location>
</feature>
<dbReference type="Pfam" id="PF13489">
    <property type="entry name" value="Methyltransf_23"/>
    <property type="match status" value="1"/>
</dbReference>
<dbReference type="CDD" id="cd02440">
    <property type="entry name" value="AdoMet_MTases"/>
    <property type="match status" value="1"/>
</dbReference>
<gene>
    <name evidence="2" type="ORF">D0Z07_5372</name>
</gene>
<dbReference type="Proteomes" id="UP000785200">
    <property type="component" value="Unassembled WGS sequence"/>
</dbReference>
<name>A0A9P7AW29_9HELO</name>
<protein>
    <submittedName>
        <fullName evidence="2">Velvet complex subunit LAE1</fullName>
    </submittedName>
</protein>
<dbReference type="InterPro" id="IPR029063">
    <property type="entry name" value="SAM-dependent_MTases_sf"/>
</dbReference>
<evidence type="ECO:0000256" key="1">
    <source>
        <dbReference type="SAM" id="MobiDB-lite"/>
    </source>
</evidence>
<proteinExistence type="predicted"/>
<dbReference type="EMBL" id="VNKQ01000010">
    <property type="protein sequence ID" value="KAG0648238.1"/>
    <property type="molecule type" value="Genomic_DNA"/>
</dbReference>
<dbReference type="Gene3D" id="3.40.50.150">
    <property type="entry name" value="Vaccinia Virus protein VP39"/>
    <property type="match status" value="1"/>
</dbReference>
<dbReference type="PANTHER" id="PTHR43591">
    <property type="entry name" value="METHYLTRANSFERASE"/>
    <property type="match status" value="1"/>
</dbReference>
<sequence length="488" mass="55547">MEEQPGHEREGRLPFTERPKTPEATDDSLTIEVDSGSEDGDDIQEDIERFRLEREATRTLYHERRADNDTLNSSRTLYDRDIVYQSVHGRRYCADYYMPCDEDEQTRMQMLHAVYEYVLGGEFTTAPLVDPTRILDIGTGCGDWAIAMGEIFPSAEVIGTDIAEIQPNAVPSNVFFEIWDAEEELGWTHAEESFDLVHFRTMRGSFKDWTNIYKESFKVLKPGGWIEVLDFDDHQAMLSFFPPGGVTAPWLQAIDEGTRKAGTPRGIKHLEHDRFREVGFVDVTTEEYNIPMGVWPKDPGMKKIAHLFMVVQMCGIEALCLRILTEQMGWDLSEIKKICNIVTTEMKIACLDAERAKGLGFLVRVVKARRPTLDELNGSGSTSTVKDREAIRRYPAPARVNLSANIELMPSHPSFSRLESVITTGFVMFDSTIHIRTLTAMIHTPPAPHLIQPVYKTPTPCQTRRQPTQLRILRSSNTKDRSDPEHHV</sequence>
<keyword evidence="3" id="KW-1185">Reference proteome</keyword>
<dbReference type="SUPFAM" id="SSF53335">
    <property type="entry name" value="S-adenosyl-L-methionine-dependent methyltransferases"/>
    <property type="match status" value="1"/>
</dbReference>
<feature type="compositionally biased region" description="Low complexity" evidence="1">
    <location>
        <begin position="459"/>
        <end position="471"/>
    </location>
</feature>
<feature type="region of interest" description="Disordered" evidence="1">
    <location>
        <begin position="1"/>
        <end position="44"/>
    </location>
</feature>
<feature type="compositionally biased region" description="Basic and acidic residues" evidence="1">
    <location>
        <begin position="477"/>
        <end position="488"/>
    </location>
</feature>
<evidence type="ECO:0000313" key="2">
    <source>
        <dbReference type="EMBL" id="KAG0648238.1"/>
    </source>
</evidence>
<dbReference type="GO" id="GO:0008168">
    <property type="term" value="F:methyltransferase activity"/>
    <property type="evidence" value="ECO:0007669"/>
    <property type="project" value="TreeGrafter"/>
</dbReference>
<dbReference type="AlphaFoldDB" id="A0A9P7AW29"/>
<feature type="compositionally biased region" description="Basic and acidic residues" evidence="1">
    <location>
        <begin position="1"/>
        <end position="23"/>
    </location>
</feature>
<dbReference type="OrthoDB" id="2013972at2759"/>
<comment type="caution">
    <text evidence="2">The sequence shown here is derived from an EMBL/GenBank/DDBJ whole genome shotgun (WGS) entry which is preliminary data.</text>
</comment>
<reference evidence="2" key="1">
    <citation type="submission" date="2019-07" db="EMBL/GenBank/DDBJ databases">
        <title>Hyphodiscus hymeniophilus genome sequencing and assembly.</title>
        <authorList>
            <person name="Kramer G."/>
            <person name="Nodwell J."/>
        </authorList>
    </citation>
    <scope>NUCLEOTIDE SEQUENCE</scope>
    <source>
        <strain evidence="2">ATCC 34498</strain>
    </source>
</reference>
<organism evidence="2 3">
    <name type="scientific">Hyphodiscus hymeniophilus</name>
    <dbReference type="NCBI Taxonomy" id="353542"/>
    <lineage>
        <taxon>Eukaryota</taxon>
        <taxon>Fungi</taxon>
        <taxon>Dikarya</taxon>
        <taxon>Ascomycota</taxon>
        <taxon>Pezizomycotina</taxon>
        <taxon>Leotiomycetes</taxon>
        <taxon>Helotiales</taxon>
        <taxon>Hyphodiscaceae</taxon>
        <taxon>Hyphodiscus</taxon>
    </lineage>
</organism>
<evidence type="ECO:0000313" key="3">
    <source>
        <dbReference type="Proteomes" id="UP000785200"/>
    </source>
</evidence>
<dbReference type="PANTHER" id="PTHR43591:SF105">
    <property type="entry name" value="METHYLTRANSFERASE DOMAIN-CONTAINING PROTEIN-RELATED"/>
    <property type="match status" value="1"/>
</dbReference>
<feature type="compositionally biased region" description="Acidic residues" evidence="1">
    <location>
        <begin position="35"/>
        <end position="44"/>
    </location>
</feature>